<dbReference type="SUPFAM" id="SSF52540">
    <property type="entry name" value="P-loop containing nucleoside triphosphate hydrolases"/>
    <property type="match status" value="1"/>
</dbReference>
<dbReference type="GO" id="GO:0005524">
    <property type="term" value="F:ATP binding"/>
    <property type="evidence" value="ECO:0007669"/>
    <property type="project" value="InterPro"/>
</dbReference>
<reference evidence="2" key="2">
    <citation type="submission" date="2020-09" db="EMBL/GenBank/DDBJ databases">
        <authorList>
            <person name="Sun Q."/>
            <person name="Zhou Y."/>
        </authorList>
    </citation>
    <scope>NUCLEOTIDE SEQUENCE</scope>
    <source>
        <strain evidence="2">CGMCC 1.15179</strain>
    </source>
</reference>
<evidence type="ECO:0000313" key="2">
    <source>
        <dbReference type="EMBL" id="GGE18531.1"/>
    </source>
</evidence>
<proteinExistence type="predicted"/>
<organism evidence="2 3">
    <name type="scientific">Marinithermofilum abyssi</name>
    <dbReference type="NCBI Taxonomy" id="1571185"/>
    <lineage>
        <taxon>Bacteria</taxon>
        <taxon>Bacillati</taxon>
        <taxon>Bacillota</taxon>
        <taxon>Bacilli</taxon>
        <taxon>Bacillales</taxon>
        <taxon>Thermoactinomycetaceae</taxon>
        <taxon>Marinithermofilum</taxon>
    </lineage>
</organism>
<dbReference type="RefSeq" id="WP_188647793.1">
    <property type="nucleotide sequence ID" value="NZ_BMHQ01000006.1"/>
</dbReference>
<comment type="caution">
    <text evidence="2">The sequence shown here is derived from an EMBL/GenBank/DDBJ whole genome shotgun (WGS) entry which is preliminary data.</text>
</comment>
<gene>
    <name evidence="2" type="ORF">GCM10011571_20540</name>
</gene>
<dbReference type="GO" id="GO:0005829">
    <property type="term" value="C:cytosol"/>
    <property type="evidence" value="ECO:0007669"/>
    <property type="project" value="TreeGrafter"/>
</dbReference>
<dbReference type="PANTHER" id="PTHR47396">
    <property type="entry name" value="TYPE I RESTRICTION ENZYME ECOKI R PROTEIN"/>
    <property type="match status" value="1"/>
</dbReference>
<dbReference type="InterPro" id="IPR050742">
    <property type="entry name" value="Helicase_Restrict-Modif_Enz"/>
</dbReference>
<dbReference type="GO" id="GO:0016787">
    <property type="term" value="F:hydrolase activity"/>
    <property type="evidence" value="ECO:0007669"/>
    <property type="project" value="InterPro"/>
</dbReference>
<dbReference type="Pfam" id="PF04851">
    <property type="entry name" value="ResIII"/>
    <property type="match status" value="1"/>
</dbReference>
<dbReference type="AlphaFoldDB" id="A0A8J2VFA7"/>
<dbReference type="Gene3D" id="3.40.50.300">
    <property type="entry name" value="P-loop containing nucleotide triphosphate hydrolases"/>
    <property type="match status" value="1"/>
</dbReference>
<dbReference type="InterPro" id="IPR027417">
    <property type="entry name" value="P-loop_NTPase"/>
</dbReference>
<dbReference type="SMART" id="SM00487">
    <property type="entry name" value="DEXDc"/>
    <property type="match status" value="1"/>
</dbReference>
<evidence type="ECO:0000313" key="3">
    <source>
        <dbReference type="Proteomes" id="UP000625210"/>
    </source>
</evidence>
<sequence>MEQDEEQAQSRLADEPLSYLDLRPYQYEAIQAVEKGIREGRRELLLAMATGTGKTRTAIGLVYRLIKTKTFRRILFLVDRKALGEQAENAFAESPLENFRSFTQIFELQGLKEKEPNPETKVHIQTVQGMIHRLFKDPDHKRVPSVGLYDCIIVDEAHRGYKLDKEMSETEIHFRDQQDYISQYRRVLPMHGDEKALYIL</sequence>
<dbReference type="InterPro" id="IPR014001">
    <property type="entry name" value="Helicase_ATP-bd"/>
</dbReference>
<dbReference type="GO" id="GO:0003677">
    <property type="term" value="F:DNA binding"/>
    <property type="evidence" value="ECO:0007669"/>
    <property type="project" value="InterPro"/>
</dbReference>
<dbReference type="PROSITE" id="PS51192">
    <property type="entry name" value="HELICASE_ATP_BIND_1"/>
    <property type="match status" value="1"/>
</dbReference>
<accession>A0A8J2VFA7</accession>
<feature type="domain" description="Helicase ATP-binding" evidence="1">
    <location>
        <begin position="35"/>
        <end position="200"/>
    </location>
</feature>
<dbReference type="EMBL" id="BMHQ01000006">
    <property type="protein sequence ID" value="GGE18531.1"/>
    <property type="molecule type" value="Genomic_DNA"/>
</dbReference>
<evidence type="ECO:0000259" key="1">
    <source>
        <dbReference type="PROSITE" id="PS51192"/>
    </source>
</evidence>
<dbReference type="InterPro" id="IPR006935">
    <property type="entry name" value="Helicase/UvrB_N"/>
</dbReference>
<dbReference type="Proteomes" id="UP000625210">
    <property type="component" value="Unassembled WGS sequence"/>
</dbReference>
<dbReference type="PANTHER" id="PTHR47396:SF1">
    <property type="entry name" value="ATP-DEPENDENT HELICASE IRC3-RELATED"/>
    <property type="match status" value="1"/>
</dbReference>
<name>A0A8J2VFA7_9BACL</name>
<protein>
    <recommendedName>
        <fullName evidence="1">Helicase ATP-binding domain-containing protein</fullName>
    </recommendedName>
</protein>
<keyword evidence="3" id="KW-1185">Reference proteome</keyword>
<reference evidence="2" key="1">
    <citation type="journal article" date="2014" name="Int. J. Syst. Evol. Microbiol.">
        <title>Complete genome sequence of Corynebacterium casei LMG S-19264T (=DSM 44701T), isolated from a smear-ripened cheese.</title>
        <authorList>
            <consortium name="US DOE Joint Genome Institute (JGI-PGF)"/>
            <person name="Walter F."/>
            <person name="Albersmeier A."/>
            <person name="Kalinowski J."/>
            <person name="Ruckert C."/>
        </authorList>
    </citation>
    <scope>NUCLEOTIDE SEQUENCE</scope>
    <source>
        <strain evidence="2">CGMCC 1.15179</strain>
    </source>
</reference>